<dbReference type="EC" id="3.2.1.39" evidence="3"/>
<evidence type="ECO:0000256" key="3">
    <source>
        <dbReference type="ARBA" id="ARBA00012780"/>
    </source>
</evidence>
<comment type="similarity">
    <text evidence="2">Belongs to the glycosyl hydrolase 81 family.</text>
</comment>
<evidence type="ECO:0000259" key="10">
    <source>
        <dbReference type="Pfam" id="PF17652"/>
    </source>
</evidence>
<evidence type="ECO:0000256" key="1">
    <source>
        <dbReference type="ARBA" id="ARBA00000382"/>
    </source>
</evidence>
<dbReference type="PROSITE" id="PS52008">
    <property type="entry name" value="GH81"/>
    <property type="match status" value="1"/>
</dbReference>
<dbReference type="GO" id="GO:0000272">
    <property type="term" value="P:polysaccharide catabolic process"/>
    <property type="evidence" value="ECO:0007669"/>
    <property type="project" value="UniProtKB-KW"/>
</dbReference>
<evidence type="ECO:0000256" key="5">
    <source>
        <dbReference type="ARBA" id="ARBA00023277"/>
    </source>
</evidence>
<proteinExistence type="inferred from homology"/>
<gene>
    <name evidence="11" type="ORF">SDRG_02494</name>
</gene>
<evidence type="ECO:0000313" key="12">
    <source>
        <dbReference type="Proteomes" id="UP000030762"/>
    </source>
</evidence>
<dbReference type="PANTHER" id="PTHR31983:SF0">
    <property type="entry name" value="GLUCAN ENDO-1,3-BETA-D-GLUCOSIDASE 2"/>
    <property type="match status" value="1"/>
</dbReference>
<accession>T0S667</accession>
<keyword evidence="7" id="KW-0961">Cell wall biogenesis/degradation</keyword>
<dbReference type="STRING" id="1156394.T0S667"/>
<evidence type="ECO:0000256" key="8">
    <source>
        <dbReference type="ARBA" id="ARBA00023326"/>
    </source>
</evidence>
<dbReference type="AlphaFoldDB" id="T0S667"/>
<keyword evidence="4" id="KW-0378">Hydrolase</keyword>
<evidence type="ECO:0000256" key="7">
    <source>
        <dbReference type="ARBA" id="ARBA00023316"/>
    </source>
</evidence>
<keyword evidence="5" id="KW-0119">Carbohydrate metabolism</keyword>
<dbReference type="Pfam" id="PF17652">
    <property type="entry name" value="Glyco_hydro81C"/>
    <property type="match status" value="1"/>
</dbReference>
<dbReference type="RefSeq" id="XP_008606307.1">
    <property type="nucleotide sequence ID" value="XM_008608085.1"/>
</dbReference>
<feature type="domain" description="Glycosyl hydrolase family 81 N-terminal" evidence="9">
    <location>
        <begin position="34"/>
        <end position="333"/>
    </location>
</feature>
<organism evidence="11 12">
    <name type="scientific">Saprolegnia diclina (strain VS20)</name>
    <dbReference type="NCBI Taxonomy" id="1156394"/>
    <lineage>
        <taxon>Eukaryota</taxon>
        <taxon>Sar</taxon>
        <taxon>Stramenopiles</taxon>
        <taxon>Oomycota</taxon>
        <taxon>Saprolegniomycetes</taxon>
        <taxon>Saprolegniales</taxon>
        <taxon>Saprolegniaceae</taxon>
        <taxon>Saprolegnia</taxon>
    </lineage>
</organism>
<sequence length="726" mass="79918">MLPLQPHATAPPDPALFKSTDALRQFISPTSVVSNMPLVVPTNNWWGNLLSDNGSHDIDPIYPSPYAVFIRKKAGSIACSYLHQYVHHGPLNENGAIKYYFTPRVENLQFCGLFAAAPRFQVERWDDFGVQIAFAAGDASLRSYQSLGQAFTSLSYTNLAFRLGSEHAFVSIDGQPARDRQLVGRADVKTNSMVVTLNNDQRWFVAWTSASSTNVVIAFDVATQSFSSTTPFSGVVQAAFVPTDDVLALYAACAGSFVNGVTLRVESAHAFAYTFNVAHVGAPTRTFVHFALTHHEALLQSAEAIPSLSLFAHSRGPMRAHVVPASNEWTLVFPATEDAKLDLFTGLLPPMRPSPADVTAHGLVQILTDEIHGEWSLPPSYYFKGKALQKYGSLCVVAADLATSRPELGGLAAAALTKFKALLSNVGENASTYPLVYDTVYGGIVSSEAFMKHDINVEFGNAVYNDHHYHYGYFITAVAIAYHLDPSWVDKTSRLHRFVETLLRDTLNPSRDDVYFATFRNFDWFLGHSYSHGVTPMVDGKDEESTSEELNFFYGAHLFATATQNAPLCALTRLLLKLVALSHQTYFLIADDNVTHPPAFRKNKVSGILFDNKADYATWFSPNRECIHGIQMLPVTPMLEYVRTPTFVAEEWHQILGKLSLAPTNAWASLLAVNQSRLDPAAAVATLKACAMDDGLSRAFALYMAMAHRCESPLVVDGGWVYLRST</sequence>
<keyword evidence="8" id="KW-0624">Polysaccharide degradation</keyword>
<dbReference type="InterPro" id="IPR040451">
    <property type="entry name" value="GH81_N"/>
</dbReference>
<dbReference type="VEuPathDB" id="FungiDB:SDRG_02494"/>
<reference evidence="11 12" key="1">
    <citation type="submission" date="2012-04" db="EMBL/GenBank/DDBJ databases">
        <title>The Genome Sequence of Saprolegnia declina VS20.</title>
        <authorList>
            <consortium name="The Broad Institute Genome Sequencing Platform"/>
            <person name="Russ C."/>
            <person name="Nusbaum C."/>
            <person name="Tyler B."/>
            <person name="van West P."/>
            <person name="Dieguez-Uribeondo J."/>
            <person name="de Bruijn I."/>
            <person name="Tripathy S."/>
            <person name="Jiang R."/>
            <person name="Young S.K."/>
            <person name="Zeng Q."/>
            <person name="Gargeya S."/>
            <person name="Fitzgerald M."/>
            <person name="Haas B."/>
            <person name="Abouelleil A."/>
            <person name="Alvarado L."/>
            <person name="Arachchi H.M."/>
            <person name="Berlin A."/>
            <person name="Chapman S.B."/>
            <person name="Goldberg J."/>
            <person name="Griggs A."/>
            <person name="Gujja S."/>
            <person name="Hansen M."/>
            <person name="Howarth C."/>
            <person name="Imamovic A."/>
            <person name="Larimer J."/>
            <person name="McCowen C."/>
            <person name="Montmayeur A."/>
            <person name="Murphy C."/>
            <person name="Neiman D."/>
            <person name="Pearson M."/>
            <person name="Priest M."/>
            <person name="Roberts A."/>
            <person name="Saif S."/>
            <person name="Shea T."/>
            <person name="Sisk P."/>
            <person name="Sykes S."/>
            <person name="Wortman J."/>
            <person name="Nusbaum C."/>
            <person name="Birren B."/>
        </authorList>
    </citation>
    <scope>NUCLEOTIDE SEQUENCE [LARGE SCALE GENOMIC DNA]</scope>
    <source>
        <strain evidence="11 12">VS20</strain>
    </source>
</reference>
<dbReference type="GO" id="GO:0071555">
    <property type="term" value="P:cell wall organization"/>
    <property type="evidence" value="ECO:0007669"/>
    <property type="project" value="UniProtKB-KW"/>
</dbReference>
<dbReference type="Gene3D" id="2.70.98.30">
    <property type="entry name" value="Golgi alpha-mannosidase II, domain 4"/>
    <property type="match status" value="1"/>
</dbReference>
<protein>
    <recommendedName>
        <fullName evidence="3">glucan endo-1,3-beta-D-glucosidase</fullName>
        <ecNumber evidence="3">3.2.1.39</ecNumber>
    </recommendedName>
</protein>
<dbReference type="PANTHER" id="PTHR31983">
    <property type="entry name" value="ENDO-1,3(4)-BETA-GLUCANASE 1"/>
    <property type="match status" value="1"/>
</dbReference>
<keyword evidence="6" id="KW-0326">Glycosidase</keyword>
<dbReference type="EMBL" id="JH767136">
    <property type="protein sequence ID" value="EQC40608.1"/>
    <property type="molecule type" value="Genomic_DNA"/>
</dbReference>
<dbReference type="OMA" id="HYHYGYI"/>
<dbReference type="InterPro" id="IPR040720">
    <property type="entry name" value="GH81_C"/>
</dbReference>
<dbReference type="Gene3D" id="1.20.5.420">
    <property type="entry name" value="Immunoglobulin FC, subunit C"/>
    <property type="match status" value="1"/>
</dbReference>
<dbReference type="GO" id="GO:0042973">
    <property type="term" value="F:glucan endo-1,3-beta-D-glucosidase activity"/>
    <property type="evidence" value="ECO:0007669"/>
    <property type="project" value="UniProtKB-EC"/>
</dbReference>
<name>T0S667_SAPDV</name>
<comment type="catalytic activity">
    <reaction evidence="1">
        <text>Hydrolysis of (1-&gt;3)-beta-D-glucosidic linkages in (1-&gt;3)-beta-D-glucans.</text>
        <dbReference type="EC" id="3.2.1.39"/>
    </reaction>
</comment>
<dbReference type="Pfam" id="PF03639">
    <property type="entry name" value="Glyco_hydro_81"/>
    <property type="match status" value="1"/>
</dbReference>
<dbReference type="OrthoDB" id="74667at2759"/>
<dbReference type="eggNOG" id="KOG2254">
    <property type="taxonomic scope" value="Eukaryota"/>
</dbReference>
<dbReference type="InterPro" id="IPR005200">
    <property type="entry name" value="Endo-beta-glucanase"/>
</dbReference>
<evidence type="ECO:0000256" key="4">
    <source>
        <dbReference type="ARBA" id="ARBA00022801"/>
    </source>
</evidence>
<dbReference type="GeneID" id="19943221"/>
<feature type="domain" description="Glycosyl hydrolase family 81 C-terminal" evidence="10">
    <location>
        <begin position="378"/>
        <end position="701"/>
    </location>
</feature>
<dbReference type="Proteomes" id="UP000030762">
    <property type="component" value="Unassembled WGS sequence"/>
</dbReference>
<keyword evidence="12" id="KW-1185">Reference proteome</keyword>
<evidence type="ECO:0000313" key="11">
    <source>
        <dbReference type="EMBL" id="EQC40608.1"/>
    </source>
</evidence>
<dbReference type="GO" id="GO:0052861">
    <property type="term" value="F:endo-1,3(4)-beta-glucanase activity"/>
    <property type="evidence" value="ECO:0007669"/>
    <property type="project" value="InterPro"/>
</dbReference>
<evidence type="ECO:0000256" key="2">
    <source>
        <dbReference type="ARBA" id="ARBA00010730"/>
    </source>
</evidence>
<dbReference type="Gene3D" id="1.10.287.1170">
    <property type="entry name" value="glycoside hydrolase family 81 endo-[beta] glucanase"/>
    <property type="match status" value="1"/>
</dbReference>
<dbReference type="InParanoid" id="T0S667"/>
<evidence type="ECO:0000259" key="9">
    <source>
        <dbReference type="Pfam" id="PF03639"/>
    </source>
</evidence>
<evidence type="ECO:0000256" key="6">
    <source>
        <dbReference type="ARBA" id="ARBA00023295"/>
    </source>
</evidence>